<dbReference type="Pfam" id="PF07314">
    <property type="entry name" value="Lit"/>
    <property type="match status" value="1"/>
</dbReference>
<reference evidence="2" key="1">
    <citation type="submission" date="2020-01" db="EMBL/GenBank/DDBJ databases">
        <authorList>
            <person name="Meier V. D."/>
            <person name="Meier V D."/>
        </authorList>
    </citation>
    <scope>NUCLEOTIDE SEQUENCE</scope>
    <source>
        <strain evidence="2">HLG_WM_MAG_02</strain>
    </source>
</reference>
<keyword evidence="1" id="KW-0812">Transmembrane</keyword>
<feature type="transmembrane region" description="Helical" evidence="1">
    <location>
        <begin position="84"/>
        <end position="103"/>
    </location>
</feature>
<accession>A0A6S6TI34</accession>
<evidence type="ECO:0008006" key="3">
    <source>
        <dbReference type="Google" id="ProtNLM"/>
    </source>
</evidence>
<dbReference type="EMBL" id="CACVAZ010000119">
    <property type="protein sequence ID" value="CAA6818984.1"/>
    <property type="molecule type" value="Genomic_DNA"/>
</dbReference>
<proteinExistence type="predicted"/>
<feature type="transmembrane region" description="Helical" evidence="1">
    <location>
        <begin position="7"/>
        <end position="30"/>
    </location>
</feature>
<evidence type="ECO:0000313" key="2">
    <source>
        <dbReference type="EMBL" id="CAA6818984.1"/>
    </source>
</evidence>
<feature type="transmembrane region" description="Helical" evidence="1">
    <location>
        <begin position="166"/>
        <end position="186"/>
    </location>
</feature>
<protein>
    <recommendedName>
        <fullName evidence="3">Integral membrane protein</fullName>
    </recommendedName>
</protein>
<sequence>MVKFFIYVASSLIILLAIYLSVFEFLLYFFQTSFQGEIKNPLAHSRTWTYLLKQEYVTFIELDVFNIHEKRHLLDVKRVFEKVYTLWIIFFSLSVLILTLFLFQMKEQLKKLLQHIAILGMIFNTFLIVFFLNFLNAFKLLHTFIFADNTWTFPKNSLLIEWFPLLYFKEFFLLFLFFTFIILFLVNPKKHLPHHQKSK</sequence>
<keyword evidence="1" id="KW-0472">Membrane</keyword>
<gene>
    <name evidence="2" type="ORF">HELGO_WM18698</name>
</gene>
<organism evidence="2">
    <name type="scientific">uncultured Sulfurovum sp</name>
    <dbReference type="NCBI Taxonomy" id="269237"/>
    <lineage>
        <taxon>Bacteria</taxon>
        <taxon>Pseudomonadati</taxon>
        <taxon>Campylobacterota</taxon>
        <taxon>Epsilonproteobacteria</taxon>
        <taxon>Campylobacterales</taxon>
        <taxon>Sulfurovaceae</taxon>
        <taxon>Sulfurovum</taxon>
        <taxon>environmental samples</taxon>
    </lineage>
</organism>
<keyword evidence="1" id="KW-1133">Transmembrane helix</keyword>
<feature type="transmembrane region" description="Helical" evidence="1">
    <location>
        <begin position="115"/>
        <end position="135"/>
    </location>
</feature>
<dbReference type="InterPro" id="IPR010178">
    <property type="entry name" value="Lit"/>
</dbReference>
<evidence type="ECO:0000256" key="1">
    <source>
        <dbReference type="SAM" id="Phobius"/>
    </source>
</evidence>
<dbReference type="AlphaFoldDB" id="A0A6S6TI34"/>
<name>A0A6S6TI34_9BACT</name>